<keyword evidence="8" id="KW-1185">Reference proteome</keyword>
<evidence type="ECO:0000313" key="8">
    <source>
        <dbReference type="Proteomes" id="UP000186756"/>
    </source>
</evidence>
<evidence type="ECO:0000313" key="9">
    <source>
        <dbReference type="Proteomes" id="UP000460142"/>
    </source>
</evidence>
<feature type="non-terminal residue" evidence="5">
    <location>
        <position position="44"/>
    </location>
</feature>
<name>A0A1Q9WKE1_PSERE</name>
<dbReference type="EMBL" id="MSTQ01000025">
    <property type="protein sequence ID" value="OLT99254.1"/>
    <property type="molecule type" value="Genomic_DNA"/>
</dbReference>
<reference evidence="2 9" key="3">
    <citation type="submission" date="2019-09" db="EMBL/GenBank/DDBJ databases">
        <title>Draft genome sequences of 48 bacterial type strains from the CCUG.</title>
        <authorList>
            <person name="Tunovic T."/>
            <person name="Pineiro-Iglesias B."/>
            <person name="Unosson C."/>
            <person name="Inganas E."/>
            <person name="Ohlen M."/>
            <person name="Cardew S."/>
            <person name="Jensie-Markopoulos S."/>
            <person name="Salva-Serra F."/>
            <person name="Jaen-Luchoro D."/>
            <person name="Karlsson R."/>
            <person name="Svensson-Stadler L."/>
            <person name="Chun J."/>
            <person name="Moore E."/>
        </authorList>
    </citation>
    <scope>NUCLEOTIDE SEQUENCE [LARGE SCALE GENOMIC DNA]</scope>
    <source>
        <strain evidence="2 9">CCUG 53116</strain>
    </source>
</reference>
<sequence length="44" mass="5162">MTKQRRTFSPEFKREAADLVLKQDYSFIEASRSLGVGESALRRW</sequence>
<dbReference type="RefSeq" id="WP_139315740.1">
    <property type="nucleotide sequence ID" value="NZ_MSTQ01000001.1"/>
</dbReference>
<accession>A0A1Q9WKE1</accession>
<reference evidence="8" key="2">
    <citation type="submission" date="2017-01" db="EMBL/GenBank/DDBJ databases">
        <authorList>
            <person name="Poblete-Castro I."/>
        </authorList>
    </citation>
    <scope>NUCLEOTIDE SEQUENCE [LARGE SCALE GENOMIC DNA]</scope>
    <source>
        <strain evidence="8">DSM 18361 / CCUG 53116 / MT1</strain>
    </source>
</reference>
<evidence type="ECO:0000313" key="5">
    <source>
        <dbReference type="EMBL" id="OLT99254.1"/>
    </source>
</evidence>
<evidence type="ECO:0000313" key="7">
    <source>
        <dbReference type="EMBL" id="OLU06279.1"/>
    </source>
</evidence>
<dbReference type="Pfam" id="PF01527">
    <property type="entry name" value="HTH_Tnp_1"/>
    <property type="match status" value="1"/>
</dbReference>
<dbReference type="SUPFAM" id="SSF46689">
    <property type="entry name" value="Homeodomain-like"/>
    <property type="match status" value="1"/>
</dbReference>
<dbReference type="GO" id="GO:0004803">
    <property type="term" value="F:transposase activity"/>
    <property type="evidence" value="ECO:0007669"/>
    <property type="project" value="InterPro"/>
</dbReference>
<organism evidence="5 8">
    <name type="scientific">Pseudomonas reinekei</name>
    <dbReference type="NCBI Taxonomy" id="395598"/>
    <lineage>
        <taxon>Bacteria</taxon>
        <taxon>Pseudomonadati</taxon>
        <taxon>Pseudomonadota</taxon>
        <taxon>Gammaproteobacteria</taxon>
        <taxon>Pseudomonadales</taxon>
        <taxon>Pseudomonadaceae</taxon>
        <taxon>Pseudomonas</taxon>
    </lineage>
</organism>
<dbReference type="AlphaFoldDB" id="A0A1Q9WKE1"/>
<evidence type="ECO:0000313" key="2">
    <source>
        <dbReference type="EMBL" id="KAB0480644.1"/>
    </source>
</evidence>
<evidence type="ECO:0000256" key="1">
    <source>
        <dbReference type="ARBA" id="ARBA00009964"/>
    </source>
</evidence>
<dbReference type="EMBL" id="MSTQ01000001">
    <property type="protein sequence ID" value="OLU06279.1"/>
    <property type="molecule type" value="Genomic_DNA"/>
</dbReference>
<proteinExistence type="inferred from homology"/>
<dbReference type="InterPro" id="IPR009057">
    <property type="entry name" value="Homeodomain-like_sf"/>
</dbReference>
<dbReference type="EMBL" id="VZPS01000001">
    <property type="protein sequence ID" value="KAB0488782.1"/>
    <property type="molecule type" value="Genomic_DNA"/>
</dbReference>
<evidence type="ECO:0000313" key="3">
    <source>
        <dbReference type="EMBL" id="KAB0480895.1"/>
    </source>
</evidence>
<gene>
    <name evidence="7" type="ORF">BVK86_02660</name>
    <name evidence="6" type="ORF">BVK86_26335</name>
    <name evidence="5" type="ORF">BVK86_26340</name>
    <name evidence="4" type="ORF">F7R15_02675</name>
    <name evidence="3" type="ORF">F7R15_27070</name>
    <name evidence="2" type="ORF">F7R15_27075</name>
</gene>
<dbReference type="GO" id="GO:0003677">
    <property type="term" value="F:DNA binding"/>
    <property type="evidence" value="ECO:0007669"/>
    <property type="project" value="InterPro"/>
</dbReference>
<dbReference type="Proteomes" id="UP000460142">
    <property type="component" value="Unassembled WGS sequence"/>
</dbReference>
<dbReference type="EMBL" id="MSTQ01000024">
    <property type="protein sequence ID" value="OLT99428.1"/>
    <property type="molecule type" value="Genomic_DNA"/>
</dbReference>
<dbReference type="EMBL" id="VZPS01000027">
    <property type="protein sequence ID" value="KAB0480895.1"/>
    <property type="molecule type" value="Genomic_DNA"/>
</dbReference>
<comment type="similarity">
    <text evidence="1">Belongs to the transposase 8 family.</text>
</comment>
<dbReference type="Proteomes" id="UP000186756">
    <property type="component" value="Unassembled WGS sequence"/>
</dbReference>
<comment type="caution">
    <text evidence="5">The sequence shown here is derived from an EMBL/GenBank/DDBJ whole genome shotgun (WGS) entry which is preliminary data.</text>
</comment>
<dbReference type="InterPro" id="IPR002514">
    <property type="entry name" value="Transposase_8"/>
</dbReference>
<evidence type="ECO:0000313" key="6">
    <source>
        <dbReference type="EMBL" id="OLT99428.1"/>
    </source>
</evidence>
<protein>
    <submittedName>
        <fullName evidence="2">Transposase</fullName>
    </submittedName>
</protein>
<dbReference type="GO" id="GO:0006313">
    <property type="term" value="P:DNA transposition"/>
    <property type="evidence" value="ECO:0007669"/>
    <property type="project" value="InterPro"/>
</dbReference>
<dbReference type="OrthoDB" id="9810995at2"/>
<reference evidence="5" key="1">
    <citation type="submission" date="2017-01" db="EMBL/GenBank/DDBJ databases">
        <authorList>
            <person name="Mah S.A."/>
            <person name="Swanson W.J."/>
            <person name="Moy G.W."/>
            <person name="Vacquier V.D."/>
        </authorList>
    </citation>
    <scope>NUCLEOTIDE SEQUENCE [LARGE SCALE GENOMIC DNA]</scope>
    <source>
        <strain evidence="5">MT1</strain>
    </source>
</reference>
<evidence type="ECO:0000313" key="4">
    <source>
        <dbReference type="EMBL" id="KAB0488782.1"/>
    </source>
</evidence>
<dbReference type="EMBL" id="VZPS01000028">
    <property type="protein sequence ID" value="KAB0480644.1"/>
    <property type="molecule type" value="Genomic_DNA"/>
</dbReference>